<proteinExistence type="predicted"/>
<accession>A0A1C4BR54</accession>
<dbReference type="EMBL" id="FMAQ01000005">
    <property type="protein sequence ID" value="SCC09208.1"/>
    <property type="molecule type" value="Genomic_DNA"/>
</dbReference>
<keyword evidence="2" id="KW-1185">Reference proteome</keyword>
<dbReference type="InterPro" id="IPR025368">
    <property type="entry name" value="DUF4272"/>
</dbReference>
<dbReference type="STRING" id="1798182.GA0061081_10582"/>
<dbReference type="RefSeq" id="WP_167349319.1">
    <property type="nucleotide sequence ID" value="NZ_FMAQ01000005.1"/>
</dbReference>
<reference evidence="2" key="1">
    <citation type="submission" date="2016-08" db="EMBL/GenBank/DDBJ databases">
        <authorList>
            <person name="Varghese N."/>
            <person name="Submissions Spin"/>
        </authorList>
    </citation>
    <scope>NUCLEOTIDE SEQUENCE [LARGE SCALE GENOMIC DNA]</scope>
    <source>
        <strain evidence="2">R-53248</strain>
    </source>
</reference>
<protein>
    <recommendedName>
        <fullName evidence="3">DUF4272 domain-containing protein</fullName>
    </recommendedName>
</protein>
<evidence type="ECO:0000313" key="1">
    <source>
        <dbReference type="EMBL" id="SCC09208.1"/>
    </source>
</evidence>
<dbReference type="Proteomes" id="UP000199670">
    <property type="component" value="Unassembled WGS sequence"/>
</dbReference>
<sequence length="340" mass="39032">MPILINAYSTVTHPPAIDFPCERLYHRGLDDSELMKHLDGFIGYVMQAGDGQMNSHRYALYRHIQRVKHQFAFEIEEDNFGEFTTWGWQANAIILMQDGTIRNPDGEVLQYPDGDIDLDAVIPYPPEALKRKTKTEQYLAKLGLHTPTHLPPVIAESEVILRTPDEVAKRALAIMLTGIQAESFRENDPINPMEFKERCPIGFAALSNNEHDFIYSGQPTEQDVIDMSWKYEALLPLQWAINWQSELPFADTICNVSSLVDEGMQHSEQDMSTVTLRPVSELLDALDLHYRLHWITTDFRMKDKQPPASIISDVIQERHYALNWLTCFENADWDDVDTPT</sequence>
<dbReference type="AlphaFoldDB" id="A0A1C4BR54"/>
<evidence type="ECO:0000313" key="2">
    <source>
        <dbReference type="Proteomes" id="UP000199670"/>
    </source>
</evidence>
<dbReference type="Pfam" id="PF14094">
    <property type="entry name" value="DUF4272"/>
    <property type="match status" value="1"/>
</dbReference>
<evidence type="ECO:0008006" key="3">
    <source>
        <dbReference type="Google" id="ProtNLM"/>
    </source>
</evidence>
<name>A0A1C4BR54_9GAMM</name>
<organism evidence="1 2">
    <name type="scientific">Gilliamella bombicola</name>
    <dbReference type="NCBI Taxonomy" id="1798182"/>
    <lineage>
        <taxon>Bacteria</taxon>
        <taxon>Pseudomonadati</taxon>
        <taxon>Pseudomonadota</taxon>
        <taxon>Gammaproteobacteria</taxon>
        <taxon>Orbales</taxon>
        <taxon>Orbaceae</taxon>
        <taxon>Gilliamella</taxon>
    </lineage>
</organism>
<gene>
    <name evidence="1" type="ORF">GA0061081_10582</name>
</gene>